<dbReference type="OrthoDB" id="39734at2759"/>
<dbReference type="InterPro" id="IPR056027">
    <property type="entry name" value="DUF7608"/>
</dbReference>
<dbReference type="Pfam" id="PF24581">
    <property type="entry name" value="DUF7608"/>
    <property type="match status" value="1"/>
</dbReference>
<dbReference type="EMBL" id="MU004370">
    <property type="protein sequence ID" value="KAF2654087.1"/>
    <property type="molecule type" value="Genomic_DNA"/>
</dbReference>
<dbReference type="InterPro" id="IPR027417">
    <property type="entry name" value="P-loop_NTPase"/>
</dbReference>
<organism evidence="8 9">
    <name type="scientific">Lophiostoma macrostomum CBS 122681</name>
    <dbReference type="NCBI Taxonomy" id="1314788"/>
    <lineage>
        <taxon>Eukaryota</taxon>
        <taxon>Fungi</taxon>
        <taxon>Dikarya</taxon>
        <taxon>Ascomycota</taxon>
        <taxon>Pezizomycotina</taxon>
        <taxon>Dothideomycetes</taxon>
        <taxon>Pleosporomycetidae</taxon>
        <taxon>Pleosporales</taxon>
        <taxon>Lophiostomataceae</taxon>
        <taxon>Lophiostoma</taxon>
    </lineage>
</organism>
<dbReference type="InterPro" id="IPR003593">
    <property type="entry name" value="AAA+_ATPase"/>
</dbReference>
<keyword evidence="5" id="KW-0496">Mitochondrion</keyword>
<evidence type="ECO:0000256" key="3">
    <source>
        <dbReference type="ARBA" id="ARBA00022787"/>
    </source>
</evidence>
<feature type="compositionally biased region" description="Polar residues" evidence="6">
    <location>
        <begin position="221"/>
        <end position="231"/>
    </location>
</feature>
<dbReference type="InterPro" id="IPR003960">
    <property type="entry name" value="ATPase_AAA_CS"/>
</dbReference>
<keyword evidence="2" id="KW-0547">Nucleotide-binding</keyword>
<dbReference type="Pfam" id="PF17862">
    <property type="entry name" value="AAA_lid_3"/>
    <property type="match status" value="1"/>
</dbReference>
<keyword evidence="3" id="KW-0472">Membrane</keyword>
<dbReference type="InterPro" id="IPR041569">
    <property type="entry name" value="AAA_lid_3"/>
</dbReference>
<dbReference type="PANTHER" id="PTHR45644">
    <property type="entry name" value="AAA ATPASE, PUTATIVE (AFU_ORTHOLOGUE AFUA_2G12920)-RELATED-RELATED"/>
    <property type="match status" value="1"/>
</dbReference>
<dbReference type="GO" id="GO:0005524">
    <property type="term" value="F:ATP binding"/>
    <property type="evidence" value="ECO:0007669"/>
    <property type="project" value="UniProtKB-KW"/>
</dbReference>
<feature type="domain" description="AAA+ ATPase" evidence="7">
    <location>
        <begin position="870"/>
        <end position="1004"/>
    </location>
</feature>
<feature type="region of interest" description="Disordered" evidence="6">
    <location>
        <begin position="213"/>
        <end position="250"/>
    </location>
</feature>
<gene>
    <name evidence="8" type="ORF">K491DRAFT_660831</name>
</gene>
<protein>
    <submittedName>
        <fullName evidence="8">ATPase family AAA domain-containing protein 1-A</fullName>
    </submittedName>
</protein>
<feature type="compositionally biased region" description="Low complexity" evidence="6">
    <location>
        <begin position="1075"/>
        <end position="1085"/>
    </location>
</feature>
<proteinExistence type="predicted"/>
<dbReference type="GO" id="GO:0005741">
    <property type="term" value="C:mitochondrial outer membrane"/>
    <property type="evidence" value="ECO:0007669"/>
    <property type="project" value="UniProtKB-SubCell"/>
</dbReference>
<dbReference type="SUPFAM" id="SSF52540">
    <property type="entry name" value="P-loop containing nucleoside triphosphate hydrolases"/>
    <property type="match status" value="1"/>
</dbReference>
<dbReference type="AlphaFoldDB" id="A0A6A6T453"/>
<evidence type="ECO:0000256" key="2">
    <source>
        <dbReference type="ARBA" id="ARBA00022741"/>
    </source>
</evidence>
<feature type="compositionally biased region" description="Basic and acidic residues" evidence="6">
    <location>
        <begin position="57"/>
        <end position="71"/>
    </location>
</feature>
<feature type="region of interest" description="Disordered" evidence="6">
    <location>
        <begin position="43"/>
        <end position="82"/>
    </location>
</feature>
<dbReference type="InterPro" id="IPR051701">
    <property type="entry name" value="Mito_OM_Translocase_MSP1"/>
</dbReference>
<feature type="region of interest" description="Disordered" evidence="6">
    <location>
        <begin position="477"/>
        <end position="506"/>
    </location>
</feature>
<dbReference type="Pfam" id="PF00004">
    <property type="entry name" value="AAA"/>
    <property type="match status" value="1"/>
</dbReference>
<keyword evidence="4" id="KW-0067">ATP-binding</keyword>
<name>A0A6A6T453_9PLEO</name>
<dbReference type="SMART" id="SM00382">
    <property type="entry name" value="AAA"/>
    <property type="match status" value="1"/>
</dbReference>
<dbReference type="Gene3D" id="1.10.8.60">
    <property type="match status" value="1"/>
</dbReference>
<comment type="subcellular location">
    <subcellularLocation>
        <location evidence="1">Mitochondrion outer membrane</location>
        <topology evidence="1">Single-pass membrane protein</topology>
    </subcellularLocation>
</comment>
<evidence type="ECO:0000256" key="6">
    <source>
        <dbReference type="SAM" id="MobiDB-lite"/>
    </source>
</evidence>
<evidence type="ECO:0000313" key="8">
    <source>
        <dbReference type="EMBL" id="KAF2654087.1"/>
    </source>
</evidence>
<keyword evidence="9" id="KW-1185">Reference proteome</keyword>
<dbReference type="Gene3D" id="3.40.50.300">
    <property type="entry name" value="P-loop containing nucleotide triphosphate hydrolases"/>
    <property type="match status" value="1"/>
</dbReference>
<feature type="region of interest" description="Disordered" evidence="6">
    <location>
        <begin position="1074"/>
        <end position="1098"/>
    </location>
</feature>
<dbReference type="Proteomes" id="UP000799324">
    <property type="component" value="Unassembled WGS sequence"/>
</dbReference>
<accession>A0A6A6T453</accession>
<feature type="region of interest" description="Disordered" evidence="6">
    <location>
        <begin position="773"/>
        <end position="792"/>
    </location>
</feature>
<evidence type="ECO:0000256" key="1">
    <source>
        <dbReference type="ARBA" id="ARBA00004572"/>
    </source>
</evidence>
<sequence>MYAAFRPALRSASQARPPARLIHGRRYPLSSRIRAFHTSCCLARDGNPSPSPNNTPETEKNADEVAKEKTEVAAAEEQTDNGSVLEDPEVIARKLQRSKEMTRRYTSALRRSQRRNRAQDLPPIIVPTWFLSSRVRLREDIPPRSRFAQHNQCALSLQHTQLGENGTCLIPITSYPTTAKSLSLMTKALWKQGLSEDLRKQLARDFTKRLGREDEKERLEQSQQTQESSVRAVSGNAEGDNAEQAPSEGKEADLLAKERQKENNVTDTKRISALSFAEVRATVIASLSALHPSINESFPSTKSNLILHSPANDSEPLLNNLVQTVAAELGADVVILQAQDLAQLAGDYIGEGSEPSPNSIRSLGYETYNHGLNLAPEIDELGRDEQHDDEQGVTGDQSTAASSFFQLPFIALPFTTLSRKAAGKAGMSHGSKSNQTEASRTSTQAQASSTQAQSEIQLEDLKLSTLLEALVDSTELKRGMGPSDIQSKVQSVSPSTSRKQTENTEKTGTFTFDYSFTSGGAEYDFSAALPPKAKDRFKLTINNGPPARQPDLPPKPKIVFIKDIKELNATQHGSRIMQKLEDIVRRQRAAGQSIMLLGTTCSLDLTPKLSPSAVQDLQSEGQDSSFRTIVVIPGNVRKDDWVDIPAAARERLREANSSKPEQSKFFSINVRHIQDMLRCLDPVASSDLTNMDRGGVSVRLFASIFPQSCFWSVMTWDEVHRIALTALGLHLLDPVESQLSWAHVALAMGLLKASDEVKHVCIKHLASEQKASSQSIGKEGLPVGHKSRDSSAPEVDKAILKRSLQLKHVKATASQHEKRLLHGIVDPQHIKTTFDNVHVPKDTIDAIRTLTSLSLLRPDAFDYGVLSMEKISGALLYGPPGTGKTMLAKAVAKESACAVLEVSGSEIMDKYVGEGEKNVAAIFSLAQKLSPCIVFLDEADAIFGTRDAGRERTAHRDILNQFLKEWDGLNNVSVFVMVATNRPFDMDDAVIRRLPRRLLVDLPTEDDRKKILEIHLRGEQLDPSVDLDDLAKRTPLYSGSDLKNVAVFAALACVKEENEQAAIAAVKAATEKAQSESQEVSTTSTAPEPQLKPSETPVLVQGKKYEFPERRTLHLRHFDKALQEVSASISENMASLNAIKKFDEQYGDRKGRRKKTVYGFGTEAEVNGNAARVRT</sequence>
<evidence type="ECO:0000313" key="9">
    <source>
        <dbReference type="Proteomes" id="UP000799324"/>
    </source>
</evidence>
<dbReference type="PANTHER" id="PTHR45644:SF56">
    <property type="entry name" value="AAA ATPASE, PUTATIVE (AFU_ORTHOLOGUE AFUA_2G12920)-RELATED"/>
    <property type="match status" value="1"/>
</dbReference>
<evidence type="ECO:0000256" key="5">
    <source>
        <dbReference type="ARBA" id="ARBA00023128"/>
    </source>
</evidence>
<feature type="compositionally biased region" description="Polar residues" evidence="6">
    <location>
        <begin position="484"/>
        <end position="498"/>
    </location>
</feature>
<feature type="region of interest" description="Disordered" evidence="6">
    <location>
        <begin position="423"/>
        <end position="453"/>
    </location>
</feature>
<dbReference type="GO" id="GO:0016887">
    <property type="term" value="F:ATP hydrolysis activity"/>
    <property type="evidence" value="ECO:0007669"/>
    <property type="project" value="InterPro"/>
</dbReference>
<evidence type="ECO:0000256" key="4">
    <source>
        <dbReference type="ARBA" id="ARBA00022840"/>
    </source>
</evidence>
<dbReference type="PROSITE" id="PS00674">
    <property type="entry name" value="AAA"/>
    <property type="match status" value="1"/>
</dbReference>
<evidence type="ECO:0000259" key="7">
    <source>
        <dbReference type="SMART" id="SM00382"/>
    </source>
</evidence>
<keyword evidence="3" id="KW-1000">Mitochondrion outer membrane</keyword>
<reference evidence="8" key="1">
    <citation type="journal article" date="2020" name="Stud. Mycol.">
        <title>101 Dothideomycetes genomes: a test case for predicting lifestyles and emergence of pathogens.</title>
        <authorList>
            <person name="Haridas S."/>
            <person name="Albert R."/>
            <person name="Binder M."/>
            <person name="Bloem J."/>
            <person name="Labutti K."/>
            <person name="Salamov A."/>
            <person name="Andreopoulos B."/>
            <person name="Baker S."/>
            <person name="Barry K."/>
            <person name="Bills G."/>
            <person name="Bluhm B."/>
            <person name="Cannon C."/>
            <person name="Castanera R."/>
            <person name="Culley D."/>
            <person name="Daum C."/>
            <person name="Ezra D."/>
            <person name="Gonzalez J."/>
            <person name="Henrissat B."/>
            <person name="Kuo A."/>
            <person name="Liang C."/>
            <person name="Lipzen A."/>
            <person name="Lutzoni F."/>
            <person name="Magnuson J."/>
            <person name="Mondo S."/>
            <person name="Nolan M."/>
            <person name="Ohm R."/>
            <person name="Pangilinan J."/>
            <person name="Park H.-J."/>
            <person name="Ramirez L."/>
            <person name="Alfaro M."/>
            <person name="Sun H."/>
            <person name="Tritt A."/>
            <person name="Yoshinaga Y."/>
            <person name="Zwiers L.-H."/>
            <person name="Turgeon B."/>
            <person name="Goodwin S."/>
            <person name="Spatafora J."/>
            <person name="Crous P."/>
            <person name="Grigoriev I."/>
        </authorList>
    </citation>
    <scope>NUCLEOTIDE SEQUENCE</scope>
    <source>
        <strain evidence="8">CBS 122681</strain>
    </source>
</reference>
<feature type="compositionally biased region" description="Low complexity" evidence="6">
    <location>
        <begin position="435"/>
        <end position="453"/>
    </location>
</feature>
<dbReference type="InterPro" id="IPR003959">
    <property type="entry name" value="ATPase_AAA_core"/>
</dbReference>